<name>A0A0K1XE02_9GAMM</name>
<dbReference type="AlphaFoldDB" id="A0A0K1XE02"/>
<keyword evidence="2" id="KW-1185">Reference proteome</keyword>
<protein>
    <submittedName>
        <fullName evidence="1">Uncharacterized protein</fullName>
    </submittedName>
</protein>
<proteinExistence type="predicted"/>
<organism evidence="1 2">
    <name type="scientific">Thiopseudomonas alkaliphila</name>
    <dbReference type="NCBI Taxonomy" id="1697053"/>
    <lineage>
        <taxon>Bacteria</taxon>
        <taxon>Pseudomonadati</taxon>
        <taxon>Pseudomonadota</taxon>
        <taxon>Gammaproteobacteria</taxon>
        <taxon>Pseudomonadales</taxon>
        <taxon>Pseudomonadaceae</taxon>
        <taxon>Thiopseudomonas</taxon>
    </lineage>
</organism>
<reference evidence="1 2" key="1">
    <citation type="journal article" date="2015" name="Genome Announc.">
        <title>Genome Sequences of Oblitimonas alkaliphila gen. nov. sp. nov. (Proposed), a Novel Bacterium of the Pseudomonadaceae Family.</title>
        <authorList>
            <person name="Lauer A.C."/>
            <person name="Nicholson A.C."/>
            <person name="Humrighouse B.W."/>
            <person name="Emery B."/>
            <person name="Drobish A."/>
            <person name="Juieng P."/>
            <person name="Loparev V."/>
            <person name="McQuiston J.R."/>
        </authorList>
    </citation>
    <scope>NUCLEOTIDE SEQUENCE [LARGE SCALE GENOMIC DNA]</scope>
    <source>
        <strain evidence="1 2">E5571</strain>
    </source>
</reference>
<evidence type="ECO:0000313" key="2">
    <source>
        <dbReference type="Proteomes" id="UP000063953"/>
    </source>
</evidence>
<accession>A0A0K1XE02</accession>
<gene>
    <name evidence="1" type="ORF">AKN88_05740</name>
</gene>
<dbReference type="Proteomes" id="UP000063953">
    <property type="component" value="Chromosome"/>
</dbReference>
<evidence type="ECO:0000313" key="1">
    <source>
        <dbReference type="EMBL" id="AKX59489.1"/>
    </source>
</evidence>
<sequence>MSVFVIRSVLVVGTLAVHGNASSGIVCAGLQASLAIFVDWQGFAHIAPKAQGMSEVLKHMEYEAKHKVKLKLLYLLKNKNIVSLAH</sequence>
<dbReference type="EMBL" id="CP012365">
    <property type="protein sequence ID" value="AKX59489.1"/>
    <property type="molecule type" value="Genomic_DNA"/>
</dbReference>
<dbReference type="RefSeq" id="WP_053100668.1">
    <property type="nucleotide sequence ID" value="NZ_CP012365.1"/>
</dbReference>